<dbReference type="GO" id="GO:0008757">
    <property type="term" value="F:S-adenosylmethionine-dependent methyltransferase activity"/>
    <property type="evidence" value="ECO:0007669"/>
    <property type="project" value="UniProtKB-ARBA"/>
</dbReference>
<dbReference type="Pfam" id="PF10294">
    <property type="entry name" value="Methyltransf_16"/>
    <property type="match status" value="1"/>
</dbReference>
<dbReference type="PANTHER" id="PTHR14614:SF132">
    <property type="entry name" value="PROTEIN-LYSINE METHYLTRANSFERASE C42C1.13"/>
    <property type="match status" value="1"/>
</dbReference>
<dbReference type="Gene3D" id="3.40.50.150">
    <property type="entry name" value="Vaccinia Virus protein VP39"/>
    <property type="match status" value="1"/>
</dbReference>
<dbReference type="AlphaFoldDB" id="A0A8H7WH77"/>
<dbReference type="InterPro" id="IPR029063">
    <property type="entry name" value="SAM-dependent_MTases_sf"/>
</dbReference>
<comment type="caution">
    <text evidence="1">The sequence shown here is derived from an EMBL/GenBank/DDBJ whole genome shotgun (WGS) entry which is preliminary data.</text>
</comment>
<dbReference type="PANTHER" id="PTHR14614">
    <property type="entry name" value="HEPATOCELLULAR CARCINOMA-ASSOCIATED ANTIGEN"/>
    <property type="match status" value="1"/>
</dbReference>
<dbReference type="Proteomes" id="UP000664132">
    <property type="component" value="Unassembled WGS sequence"/>
</dbReference>
<dbReference type="OrthoDB" id="413520at2759"/>
<dbReference type="SUPFAM" id="SSF53335">
    <property type="entry name" value="S-adenosyl-L-methionine-dependent methyltransferases"/>
    <property type="match status" value="1"/>
</dbReference>
<gene>
    <name evidence="1" type="ORF">IFR04_002031</name>
</gene>
<dbReference type="InterPro" id="IPR019410">
    <property type="entry name" value="Methyltransf_16"/>
</dbReference>
<dbReference type="GO" id="GO:0005829">
    <property type="term" value="C:cytosol"/>
    <property type="evidence" value="ECO:0007669"/>
    <property type="project" value="TreeGrafter"/>
</dbReference>
<protein>
    <submittedName>
        <fullName evidence="1">Uncharacterized protein</fullName>
    </submittedName>
</protein>
<evidence type="ECO:0000313" key="2">
    <source>
        <dbReference type="Proteomes" id="UP000664132"/>
    </source>
</evidence>
<proteinExistence type="predicted"/>
<reference evidence="1" key="1">
    <citation type="submission" date="2021-02" db="EMBL/GenBank/DDBJ databases">
        <title>Genome sequence Cadophora malorum strain M34.</title>
        <authorList>
            <person name="Stefanovic E."/>
            <person name="Vu D."/>
            <person name="Scully C."/>
            <person name="Dijksterhuis J."/>
            <person name="Roader J."/>
            <person name="Houbraken J."/>
        </authorList>
    </citation>
    <scope>NUCLEOTIDE SEQUENCE</scope>
    <source>
        <strain evidence="1">M34</strain>
    </source>
</reference>
<accession>A0A8H7WH77</accession>
<evidence type="ECO:0000313" key="1">
    <source>
        <dbReference type="EMBL" id="KAG4424871.1"/>
    </source>
</evidence>
<sequence length="358" mass="39363">MHYIRFLKAPRKSRDSRGLQIISAVITITTDLGDAFLYSDLTLVIELEDTHGKKLQDGGKAKELIWRRSDGFKGLPVEVPLGISGVRAGTDVKMVIKAKEEQYRVEHFDHVLEQNASESDDDGSVITLRGLPDNNGIVERVFSYGNERAIHIWEESGESIARHVWDAGLVLSAYLSTILSGIPSSKALPKLPSLETILSKPELNVLELGAGCGIVGITLFQLLPGISKMILTDLPEATSILTHNISLCSPAPQHSVLDWSQPLPAPVVSTRWNLVLIADCTYNPDVVPDLVQTLGRLADCNKDLIVLLAMKVRHASEAVFFTLMKEGGWVIRESIKLPLPVLGGEEEEIEIFIFGMSR</sequence>
<keyword evidence="2" id="KW-1185">Reference proteome</keyword>
<organism evidence="1 2">
    <name type="scientific">Cadophora malorum</name>
    <dbReference type="NCBI Taxonomy" id="108018"/>
    <lineage>
        <taxon>Eukaryota</taxon>
        <taxon>Fungi</taxon>
        <taxon>Dikarya</taxon>
        <taxon>Ascomycota</taxon>
        <taxon>Pezizomycotina</taxon>
        <taxon>Leotiomycetes</taxon>
        <taxon>Helotiales</taxon>
        <taxon>Ploettnerulaceae</taxon>
        <taxon>Cadophora</taxon>
    </lineage>
</organism>
<dbReference type="EMBL" id="JAFJYH010000016">
    <property type="protein sequence ID" value="KAG4424871.1"/>
    <property type="molecule type" value="Genomic_DNA"/>
</dbReference>
<name>A0A8H7WH77_9HELO</name>